<accession>A0A0C3B9X3</accession>
<protein>
    <submittedName>
        <fullName evidence="1">Uncharacterized protein</fullName>
    </submittedName>
</protein>
<name>A0A0C3B9X3_SERVB</name>
<organism evidence="1 2">
    <name type="scientific">Serendipita vermifera MAFF 305830</name>
    <dbReference type="NCBI Taxonomy" id="933852"/>
    <lineage>
        <taxon>Eukaryota</taxon>
        <taxon>Fungi</taxon>
        <taxon>Dikarya</taxon>
        <taxon>Basidiomycota</taxon>
        <taxon>Agaricomycotina</taxon>
        <taxon>Agaricomycetes</taxon>
        <taxon>Sebacinales</taxon>
        <taxon>Serendipitaceae</taxon>
        <taxon>Serendipita</taxon>
    </lineage>
</organism>
<dbReference type="PANTHER" id="PTHR35205">
    <property type="entry name" value="NB-ARC AND TPR DOMAIN PROTEIN"/>
    <property type="match status" value="1"/>
</dbReference>
<evidence type="ECO:0000313" key="1">
    <source>
        <dbReference type="EMBL" id="KIM33600.1"/>
    </source>
</evidence>
<dbReference type="InterPro" id="IPR027417">
    <property type="entry name" value="P-loop_NTPase"/>
</dbReference>
<reference evidence="2" key="2">
    <citation type="submission" date="2015-01" db="EMBL/GenBank/DDBJ databases">
        <title>Evolutionary Origins and Diversification of the Mycorrhizal Mutualists.</title>
        <authorList>
            <consortium name="DOE Joint Genome Institute"/>
            <consortium name="Mycorrhizal Genomics Consortium"/>
            <person name="Kohler A."/>
            <person name="Kuo A."/>
            <person name="Nagy L.G."/>
            <person name="Floudas D."/>
            <person name="Copeland A."/>
            <person name="Barry K.W."/>
            <person name="Cichocki N."/>
            <person name="Veneault-Fourrey C."/>
            <person name="LaButti K."/>
            <person name="Lindquist E.A."/>
            <person name="Lipzen A."/>
            <person name="Lundell T."/>
            <person name="Morin E."/>
            <person name="Murat C."/>
            <person name="Riley R."/>
            <person name="Ohm R."/>
            <person name="Sun H."/>
            <person name="Tunlid A."/>
            <person name="Henrissat B."/>
            <person name="Grigoriev I.V."/>
            <person name="Hibbett D.S."/>
            <person name="Martin F."/>
        </authorList>
    </citation>
    <scope>NUCLEOTIDE SEQUENCE [LARGE SCALE GENOMIC DNA]</scope>
    <source>
        <strain evidence="2">MAFF 305830</strain>
    </source>
</reference>
<dbReference type="EMBL" id="KN824278">
    <property type="protein sequence ID" value="KIM33600.1"/>
    <property type="molecule type" value="Genomic_DNA"/>
</dbReference>
<dbReference type="HOGENOM" id="CLU_000288_125_0_1"/>
<feature type="non-terminal residue" evidence="1">
    <location>
        <position position="329"/>
    </location>
</feature>
<dbReference type="Gene3D" id="3.40.50.300">
    <property type="entry name" value="P-loop containing nucleotide triphosphate hydrolases"/>
    <property type="match status" value="1"/>
</dbReference>
<keyword evidence="2" id="KW-1185">Reference proteome</keyword>
<sequence length="329" mass="37870">MAGCGKTQLVSYFLQEHGSRYPHILFVDTSSSISLKNDFQAWARSLGNGHEHDVWEDARRLLASTLEENWILVFDNFDDPKLDLEPFIPRSKYGTIIITSRNRDASNFAGIYHLELGEMEKTEALAVLLRAARRQARLLREEMESANELLERLGFLAVALVQAGSLCYQRSSLNEPFTFTDYLSLFDSERATFMQLVLPTLDNYQLGTYAALNLSYRTIPVLCQKFLHFLAFFHHSYISLEMFANAAKFKFADPIYLMRRQSNEKPMFADLYSILYLDGEWSEVHIHEIARNLRAFSLISISSTAGIVFLHLHPLVKSWAKDILKEHEL</sequence>
<dbReference type="GO" id="GO:0043531">
    <property type="term" value="F:ADP binding"/>
    <property type="evidence" value="ECO:0007669"/>
    <property type="project" value="InterPro"/>
</dbReference>
<evidence type="ECO:0000313" key="2">
    <source>
        <dbReference type="Proteomes" id="UP000054097"/>
    </source>
</evidence>
<dbReference type="AlphaFoldDB" id="A0A0C3B9X3"/>
<gene>
    <name evidence="1" type="ORF">M408DRAFT_52021</name>
</gene>
<reference evidence="1 2" key="1">
    <citation type="submission" date="2014-04" db="EMBL/GenBank/DDBJ databases">
        <authorList>
            <consortium name="DOE Joint Genome Institute"/>
            <person name="Kuo A."/>
            <person name="Zuccaro A."/>
            <person name="Kohler A."/>
            <person name="Nagy L.G."/>
            <person name="Floudas D."/>
            <person name="Copeland A."/>
            <person name="Barry K.W."/>
            <person name="Cichocki N."/>
            <person name="Veneault-Fourrey C."/>
            <person name="LaButti K."/>
            <person name="Lindquist E.A."/>
            <person name="Lipzen A."/>
            <person name="Lundell T."/>
            <person name="Morin E."/>
            <person name="Murat C."/>
            <person name="Sun H."/>
            <person name="Tunlid A."/>
            <person name="Henrissat B."/>
            <person name="Grigoriev I.V."/>
            <person name="Hibbett D.S."/>
            <person name="Martin F."/>
            <person name="Nordberg H.P."/>
            <person name="Cantor M.N."/>
            <person name="Hua S.X."/>
        </authorList>
    </citation>
    <scope>NUCLEOTIDE SEQUENCE [LARGE SCALE GENOMIC DNA]</scope>
    <source>
        <strain evidence="1 2">MAFF 305830</strain>
    </source>
</reference>
<dbReference type="SUPFAM" id="SSF52540">
    <property type="entry name" value="P-loop containing nucleoside triphosphate hydrolases"/>
    <property type="match status" value="1"/>
</dbReference>
<proteinExistence type="predicted"/>
<dbReference type="Proteomes" id="UP000054097">
    <property type="component" value="Unassembled WGS sequence"/>
</dbReference>
<dbReference type="PANTHER" id="PTHR35205:SF1">
    <property type="entry name" value="ZU5 DOMAIN-CONTAINING PROTEIN"/>
    <property type="match status" value="1"/>
</dbReference>
<dbReference type="OrthoDB" id="4487085at2759"/>